<protein>
    <submittedName>
        <fullName evidence="1">Uncharacterized protein</fullName>
    </submittedName>
</protein>
<dbReference type="EMBL" id="CP073910">
    <property type="protein sequence ID" value="QUT05809.1"/>
    <property type="molecule type" value="Genomic_DNA"/>
</dbReference>
<name>A0A975K7H4_9SPHN</name>
<evidence type="ECO:0000313" key="1">
    <source>
        <dbReference type="EMBL" id="QUT05809.1"/>
    </source>
</evidence>
<dbReference type="Proteomes" id="UP000681425">
    <property type="component" value="Chromosome"/>
</dbReference>
<dbReference type="AlphaFoldDB" id="A0A975K7H4"/>
<dbReference type="RefSeq" id="WP_139139406.1">
    <property type="nucleotide sequence ID" value="NZ_CP073910.1"/>
</dbReference>
<keyword evidence="2" id="KW-1185">Reference proteome</keyword>
<reference evidence="1" key="1">
    <citation type="submission" date="2021-04" db="EMBL/GenBank/DDBJ databases">
        <title>Isolation of p-tert-butylphenol degrading bacteria Sphingobium phenoxybenzoativorans Tas13 from active sludge.</title>
        <authorList>
            <person name="Li Y."/>
        </authorList>
    </citation>
    <scope>NUCLEOTIDE SEQUENCE</scope>
    <source>
        <strain evidence="1">Tas13</strain>
    </source>
</reference>
<gene>
    <name evidence="1" type="ORF">KFK14_23215</name>
</gene>
<accession>A0A975K7H4</accession>
<dbReference type="KEGG" id="spph:KFK14_23215"/>
<proteinExistence type="predicted"/>
<organism evidence="1 2">
    <name type="scientific">Sphingobium phenoxybenzoativorans</name>
    <dbReference type="NCBI Taxonomy" id="1592790"/>
    <lineage>
        <taxon>Bacteria</taxon>
        <taxon>Pseudomonadati</taxon>
        <taxon>Pseudomonadota</taxon>
        <taxon>Alphaproteobacteria</taxon>
        <taxon>Sphingomonadales</taxon>
        <taxon>Sphingomonadaceae</taxon>
        <taxon>Sphingobium</taxon>
    </lineage>
</organism>
<evidence type="ECO:0000313" key="2">
    <source>
        <dbReference type="Proteomes" id="UP000681425"/>
    </source>
</evidence>
<sequence>MAMTYVHDGKGEMDRAGAIEYFARALIAGFNGDAIPLAQRQSAGARGTARTAWRDIIAAMKRLGGC</sequence>